<name>A0ABQ9ER92_TEGGR</name>
<evidence type="ECO:0000256" key="6">
    <source>
        <dbReference type="SAM" id="Coils"/>
    </source>
</evidence>
<feature type="coiled-coil region" evidence="6">
    <location>
        <begin position="243"/>
        <end position="274"/>
    </location>
</feature>
<evidence type="ECO:0000256" key="4">
    <source>
        <dbReference type="ARBA" id="ARBA00022833"/>
    </source>
</evidence>
<organism evidence="9 10">
    <name type="scientific">Tegillarca granosa</name>
    <name type="common">Malaysian cockle</name>
    <name type="synonym">Anadara granosa</name>
    <dbReference type="NCBI Taxonomy" id="220873"/>
    <lineage>
        <taxon>Eukaryota</taxon>
        <taxon>Metazoa</taxon>
        <taxon>Spiralia</taxon>
        <taxon>Lophotrochozoa</taxon>
        <taxon>Mollusca</taxon>
        <taxon>Bivalvia</taxon>
        <taxon>Autobranchia</taxon>
        <taxon>Pteriomorphia</taxon>
        <taxon>Arcoida</taxon>
        <taxon>Arcoidea</taxon>
        <taxon>Arcidae</taxon>
        <taxon>Tegillarca</taxon>
    </lineage>
</organism>
<keyword evidence="6" id="KW-0175">Coiled coil</keyword>
<feature type="domain" description="B box-type" evidence="8">
    <location>
        <begin position="102"/>
        <end position="152"/>
    </location>
</feature>
<dbReference type="InterPro" id="IPR027370">
    <property type="entry name" value="Znf-RING_euk"/>
</dbReference>
<evidence type="ECO:0000256" key="2">
    <source>
        <dbReference type="ARBA" id="ARBA00022723"/>
    </source>
</evidence>
<evidence type="ECO:0000313" key="10">
    <source>
        <dbReference type="Proteomes" id="UP001217089"/>
    </source>
</evidence>
<evidence type="ECO:0000256" key="3">
    <source>
        <dbReference type="ARBA" id="ARBA00022771"/>
    </source>
</evidence>
<dbReference type="Gene3D" id="3.30.160.60">
    <property type="entry name" value="Classic Zinc Finger"/>
    <property type="match status" value="1"/>
</dbReference>
<evidence type="ECO:0000256" key="1">
    <source>
        <dbReference type="ARBA" id="ARBA00022553"/>
    </source>
</evidence>
<dbReference type="SUPFAM" id="SSF57845">
    <property type="entry name" value="B-box zinc-binding domain"/>
    <property type="match status" value="1"/>
</dbReference>
<dbReference type="PROSITE" id="PS50089">
    <property type="entry name" value="ZF_RING_2"/>
    <property type="match status" value="1"/>
</dbReference>
<keyword evidence="1" id="KW-0597">Phosphoprotein</keyword>
<keyword evidence="10" id="KW-1185">Reference proteome</keyword>
<dbReference type="SUPFAM" id="SSF101898">
    <property type="entry name" value="NHL repeat"/>
    <property type="match status" value="1"/>
</dbReference>
<dbReference type="SMART" id="SM00336">
    <property type="entry name" value="BBOX"/>
    <property type="match status" value="2"/>
</dbReference>
<dbReference type="PANTHER" id="PTHR25462:SF296">
    <property type="entry name" value="MEIOTIC P26, ISOFORM F"/>
    <property type="match status" value="1"/>
</dbReference>
<dbReference type="EMBL" id="JARBDR010000739">
    <property type="protein sequence ID" value="KAJ8307729.1"/>
    <property type="molecule type" value="Genomic_DNA"/>
</dbReference>
<dbReference type="Pfam" id="PF13445">
    <property type="entry name" value="zf-RING_UBOX"/>
    <property type="match status" value="1"/>
</dbReference>
<dbReference type="InterPro" id="IPR000315">
    <property type="entry name" value="Znf_B-box"/>
</dbReference>
<protein>
    <recommendedName>
        <fullName evidence="11">TRIM56</fullName>
    </recommendedName>
</protein>
<reference evidence="9 10" key="1">
    <citation type="submission" date="2022-12" db="EMBL/GenBank/DDBJ databases">
        <title>Chromosome-level genome of Tegillarca granosa.</title>
        <authorList>
            <person name="Kim J."/>
        </authorList>
    </citation>
    <scope>NUCLEOTIDE SEQUENCE [LARGE SCALE GENOMIC DNA]</scope>
    <source>
        <strain evidence="9">Teg-2019</strain>
        <tissue evidence="9">Adductor muscle</tissue>
    </source>
</reference>
<keyword evidence="2" id="KW-0479">Metal-binding</keyword>
<dbReference type="CDD" id="cd19756">
    <property type="entry name" value="Bbox2"/>
    <property type="match status" value="1"/>
</dbReference>
<keyword evidence="3 5" id="KW-0863">Zinc-finger</keyword>
<evidence type="ECO:0000313" key="9">
    <source>
        <dbReference type="EMBL" id="KAJ8307729.1"/>
    </source>
</evidence>
<comment type="caution">
    <text evidence="9">The sequence shown here is derived from an EMBL/GenBank/DDBJ whole genome shotgun (WGS) entry which is preliminary data.</text>
</comment>
<feature type="domain" description="B box-type" evidence="8">
    <location>
        <begin position="163"/>
        <end position="201"/>
    </location>
</feature>
<evidence type="ECO:0000259" key="7">
    <source>
        <dbReference type="PROSITE" id="PS50089"/>
    </source>
</evidence>
<dbReference type="Proteomes" id="UP001217089">
    <property type="component" value="Unassembled WGS sequence"/>
</dbReference>
<dbReference type="PROSITE" id="PS50119">
    <property type="entry name" value="ZF_BBOX"/>
    <property type="match status" value="2"/>
</dbReference>
<dbReference type="Gene3D" id="3.30.40.10">
    <property type="entry name" value="Zinc/RING finger domain, C3HC4 (zinc finger)"/>
    <property type="match status" value="1"/>
</dbReference>
<feature type="domain" description="RING-type" evidence="7">
    <location>
        <begin position="15"/>
        <end position="66"/>
    </location>
</feature>
<dbReference type="PANTHER" id="PTHR25462">
    <property type="entry name" value="BONUS, ISOFORM C-RELATED"/>
    <property type="match status" value="1"/>
</dbReference>
<dbReference type="InterPro" id="IPR047153">
    <property type="entry name" value="TRIM45/56/19-like"/>
</dbReference>
<evidence type="ECO:0000256" key="5">
    <source>
        <dbReference type="PROSITE-ProRule" id="PRU00024"/>
    </source>
</evidence>
<dbReference type="SUPFAM" id="SSF57850">
    <property type="entry name" value="RING/U-box"/>
    <property type="match status" value="1"/>
</dbReference>
<dbReference type="InterPro" id="IPR001841">
    <property type="entry name" value="Znf_RING"/>
</dbReference>
<dbReference type="InterPro" id="IPR011042">
    <property type="entry name" value="6-blade_b-propeller_TolB-like"/>
</dbReference>
<evidence type="ECO:0008006" key="11">
    <source>
        <dbReference type="Google" id="ProtNLM"/>
    </source>
</evidence>
<gene>
    <name evidence="9" type="ORF">KUTeg_014724</name>
</gene>
<dbReference type="SMART" id="SM00184">
    <property type="entry name" value="RING"/>
    <property type="match status" value="1"/>
</dbReference>
<evidence type="ECO:0000259" key="8">
    <source>
        <dbReference type="PROSITE" id="PS50119"/>
    </source>
</evidence>
<sequence>MATAETDEVEKITKCPICLETYKSPKYLPCFHTTCETCLSQYITSVFKTFNTDVNKPKTFPCPICRTEVPVSDPSLSPEDIAAKIPGNHLIVTLLDQSKLKSKDKLCDPCSVLKKHNKAVSWCTVCNEALCTDCDHYHKAMKISQSHKIYSLEQKQSETRTITTLEVCTQHEGEKMKLYCMDHKQTCCAICVTVHHRKCEHVKTLNDAAKGIRESPEITDLTKSLKAMIDELSTVLESRKINLKELKRGRQQYLDKITKMRQDINKHFDQLEDRVNQELGCRYKEASILIGNDITEMENSLEVMCNYQNVIDNGLKNVSDILVFLEMNKIKQQYNEGSELLKKRLEEIKHHEIEIQFEDNWVNLMTNFTKIGTVKITSRPLDVKSGILGGKGKTNLHNCTSRMIRNFNRGRRLTDGIFLPDDKVLLVDYIGGKVIFCTLEGQVHKELSVSGYPCSIVQIDDRQAAVVLYSTQNIQYIDIVNCKLGKLIMVIKQLSGVIGYNGTNLIVGGTDGNIYMIDRTGNIIKTVTLGCSTNYITCTTDRIYLTSYDKLVCLDMNGSLMFSYLNDNVCFADGRGISVDKDGNIYCCSYRSNNIHQLTPDGQFIKLIVRDITLPYGIAFDKTGKRFLVTHDAVYVLSSSGLTLSSYYIKETTTRSTDRTRVTLPHSG</sequence>
<keyword evidence="4" id="KW-0862">Zinc</keyword>
<proteinExistence type="predicted"/>
<dbReference type="InterPro" id="IPR013083">
    <property type="entry name" value="Znf_RING/FYVE/PHD"/>
</dbReference>
<accession>A0ABQ9ER92</accession>
<dbReference type="Gene3D" id="2.120.10.30">
    <property type="entry name" value="TolB, C-terminal domain"/>
    <property type="match status" value="1"/>
</dbReference>